<dbReference type="GO" id="GO:0015499">
    <property type="term" value="F:formate transmembrane transporter activity"/>
    <property type="evidence" value="ECO:0007669"/>
    <property type="project" value="TreeGrafter"/>
</dbReference>
<keyword evidence="4 6" id="KW-0472">Membrane</keyword>
<evidence type="ECO:0000256" key="3">
    <source>
        <dbReference type="ARBA" id="ARBA00022989"/>
    </source>
</evidence>
<feature type="transmembrane region" description="Helical" evidence="6">
    <location>
        <begin position="158"/>
        <end position="176"/>
    </location>
</feature>
<dbReference type="InterPro" id="IPR023271">
    <property type="entry name" value="Aquaporin-like"/>
</dbReference>
<feature type="transmembrane region" description="Helical" evidence="6">
    <location>
        <begin position="105"/>
        <end position="129"/>
    </location>
</feature>
<keyword evidence="2 6" id="KW-0812">Transmembrane</keyword>
<dbReference type="OrthoDB" id="9786493at2"/>
<dbReference type="EMBL" id="VFNV01000001">
    <property type="protein sequence ID" value="TQK76424.1"/>
    <property type="molecule type" value="Genomic_DNA"/>
</dbReference>
<dbReference type="RefSeq" id="WP_142111702.1">
    <property type="nucleotide sequence ID" value="NZ_BAAATB010000002.1"/>
</dbReference>
<sequence length="267" mass="28355">MLNLVETLELQDYNATKKANGIAAPWRFLVQAMLAGAYIGVGVIIMVTAAGPLLANGSGWAKMVSGLVFPVALTLVVVAGGELVTSSMMTLTQGWARRAIDGKQWGMTLGFTFLANFAGAWVFSVFVWMSKVAGPETPGGQMLESMLKAKAHESGYEMFGRGVLCNVLVCLAIWSVARLKSETAQLIVVFWCIMAFITSGFEHVVANMTTYAVGMLSGYEGATVGHYATNMLYVGLGNLVGGAMVGLAYVSSTKRKEKIKDEAAPAA</sequence>
<feature type="transmembrane region" description="Helical" evidence="6">
    <location>
        <begin position="188"/>
        <end position="211"/>
    </location>
</feature>
<evidence type="ECO:0000256" key="4">
    <source>
        <dbReference type="ARBA" id="ARBA00023136"/>
    </source>
</evidence>
<evidence type="ECO:0000313" key="8">
    <source>
        <dbReference type="Proteomes" id="UP000316181"/>
    </source>
</evidence>
<evidence type="ECO:0000313" key="7">
    <source>
        <dbReference type="EMBL" id="TQK76424.1"/>
    </source>
</evidence>
<feature type="transmembrane region" description="Helical" evidence="6">
    <location>
        <begin position="231"/>
        <end position="250"/>
    </location>
</feature>
<evidence type="ECO:0000256" key="5">
    <source>
        <dbReference type="ARBA" id="ARBA00049660"/>
    </source>
</evidence>
<feature type="transmembrane region" description="Helical" evidence="6">
    <location>
        <begin position="63"/>
        <end position="84"/>
    </location>
</feature>
<reference evidence="7 8" key="1">
    <citation type="submission" date="2019-06" db="EMBL/GenBank/DDBJ databases">
        <title>Sequencing the genomes of 1000 actinobacteria strains.</title>
        <authorList>
            <person name="Klenk H.-P."/>
        </authorList>
    </citation>
    <scope>NUCLEOTIDE SEQUENCE [LARGE SCALE GENOMIC DNA]</scope>
    <source>
        <strain evidence="7 8">DSM 10596</strain>
    </source>
</reference>
<dbReference type="Pfam" id="PF01226">
    <property type="entry name" value="Form_Nir_trans"/>
    <property type="match status" value="1"/>
</dbReference>
<dbReference type="PROSITE" id="PS01006">
    <property type="entry name" value="FORMATE_NITRITE_TP_2"/>
    <property type="match status" value="1"/>
</dbReference>
<organism evidence="7 8">
    <name type="scientific">Rarobacter incanus</name>
    <dbReference type="NCBI Taxonomy" id="153494"/>
    <lineage>
        <taxon>Bacteria</taxon>
        <taxon>Bacillati</taxon>
        <taxon>Actinomycetota</taxon>
        <taxon>Actinomycetes</taxon>
        <taxon>Micrococcales</taxon>
        <taxon>Rarobacteraceae</taxon>
        <taxon>Rarobacter</taxon>
    </lineage>
</organism>
<dbReference type="Gene3D" id="1.20.1080.10">
    <property type="entry name" value="Glycerol uptake facilitator protein"/>
    <property type="match status" value="1"/>
</dbReference>
<comment type="similarity">
    <text evidence="5">Belongs to the FNT transporter (TC 1.A.16) family.</text>
</comment>
<gene>
    <name evidence="7" type="ORF">FB389_1095</name>
</gene>
<comment type="caution">
    <text evidence="7">The sequence shown here is derived from an EMBL/GenBank/DDBJ whole genome shotgun (WGS) entry which is preliminary data.</text>
</comment>
<proteinExistence type="inferred from homology"/>
<dbReference type="PANTHER" id="PTHR30520:SF8">
    <property type="entry name" value="NITRITE TRANSPORTER NIRC"/>
    <property type="match status" value="1"/>
</dbReference>
<keyword evidence="8" id="KW-1185">Reference proteome</keyword>
<feature type="transmembrane region" description="Helical" evidence="6">
    <location>
        <begin position="28"/>
        <end position="51"/>
    </location>
</feature>
<evidence type="ECO:0000256" key="6">
    <source>
        <dbReference type="SAM" id="Phobius"/>
    </source>
</evidence>
<evidence type="ECO:0000256" key="2">
    <source>
        <dbReference type="ARBA" id="ARBA00022692"/>
    </source>
</evidence>
<evidence type="ECO:0000256" key="1">
    <source>
        <dbReference type="ARBA" id="ARBA00004141"/>
    </source>
</evidence>
<dbReference type="PANTHER" id="PTHR30520">
    <property type="entry name" value="FORMATE TRANSPORTER-RELATED"/>
    <property type="match status" value="1"/>
</dbReference>
<keyword evidence="3 6" id="KW-1133">Transmembrane helix</keyword>
<accession>A0A542SP73</accession>
<dbReference type="Proteomes" id="UP000316181">
    <property type="component" value="Unassembled WGS sequence"/>
</dbReference>
<dbReference type="AlphaFoldDB" id="A0A542SP73"/>
<comment type="subcellular location">
    <subcellularLocation>
        <location evidence="1">Membrane</location>
        <topology evidence="1">Multi-pass membrane protein</topology>
    </subcellularLocation>
</comment>
<protein>
    <submittedName>
        <fullName evidence="7">Nitrite transporter NirC</fullName>
    </submittedName>
</protein>
<dbReference type="GO" id="GO:0005886">
    <property type="term" value="C:plasma membrane"/>
    <property type="evidence" value="ECO:0007669"/>
    <property type="project" value="TreeGrafter"/>
</dbReference>
<name>A0A542SP73_9MICO</name>
<dbReference type="InterPro" id="IPR024002">
    <property type="entry name" value="For/NO2_transpt_CS"/>
</dbReference>
<dbReference type="InterPro" id="IPR000292">
    <property type="entry name" value="For/NO2_transpt"/>
</dbReference>